<evidence type="ECO:0000313" key="4">
    <source>
        <dbReference type="Proteomes" id="UP000003835"/>
    </source>
</evidence>
<dbReference type="Pfam" id="PF02517">
    <property type="entry name" value="Rce1-like"/>
    <property type="match status" value="1"/>
</dbReference>
<sequence length="178" mass="20295">MNWLERIYHKVISALLTVPTLESWLITVLLLLFIALTCLPIGFESGLLDVRILHLSFLGIVKVLVSRFFFPCFAEELLFRVLPLPSKTSNSPIKSQLIMAFISIVVYVVAHPIFAFLVYQKAFGVFTNPGFLLSTLILGITLTISYWHSRSIWSPIVIHWIVVVVWLLIFDGYSKLDL</sequence>
<keyword evidence="1" id="KW-1133">Transmembrane helix</keyword>
<dbReference type="InterPro" id="IPR003675">
    <property type="entry name" value="Rce1/LyrA-like_dom"/>
</dbReference>
<evidence type="ECO:0000256" key="1">
    <source>
        <dbReference type="SAM" id="Phobius"/>
    </source>
</evidence>
<dbReference type="GO" id="GO:0004175">
    <property type="term" value="F:endopeptidase activity"/>
    <property type="evidence" value="ECO:0007669"/>
    <property type="project" value="UniProtKB-ARBA"/>
</dbReference>
<dbReference type="EMBL" id="DS989855">
    <property type="protein sequence ID" value="EDX74026.1"/>
    <property type="molecule type" value="Genomic_DNA"/>
</dbReference>
<feature type="transmembrane region" description="Helical" evidence="1">
    <location>
        <begin position="153"/>
        <end position="173"/>
    </location>
</feature>
<dbReference type="RefSeq" id="WP_006102787.1">
    <property type="nucleotide sequence ID" value="NZ_DS989855.1"/>
</dbReference>
<keyword evidence="3" id="KW-0645">Protease</keyword>
<feature type="transmembrane region" description="Helical" evidence="1">
    <location>
        <begin position="131"/>
        <end position="147"/>
    </location>
</feature>
<keyword evidence="1" id="KW-0472">Membrane</keyword>
<feature type="transmembrane region" description="Helical" evidence="1">
    <location>
        <begin position="24"/>
        <end position="43"/>
    </location>
</feature>
<name>B4VW72_9CYAN</name>
<accession>B4VW72</accession>
<reference evidence="3 4" key="1">
    <citation type="submission" date="2008-07" db="EMBL/GenBank/DDBJ databases">
        <authorList>
            <person name="Tandeau de Marsac N."/>
            <person name="Ferriera S."/>
            <person name="Johnson J."/>
            <person name="Kravitz S."/>
            <person name="Beeson K."/>
            <person name="Sutton G."/>
            <person name="Rogers Y.-H."/>
            <person name="Friedman R."/>
            <person name="Frazier M."/>
            <person name="Venter J.C."/>
        </authorList>
    </citation>
    <scope>NUCLEOTIDE SEQUENCE [LARGE SCALE GENOMIC DNA]</scope>
    <source>
        <strain evidence="3 4">PCC 7420</strain>
    </source>
</reference>
<dbReference type="GO" id="GO:0006508">
    <property type="term" value="P:proteolysis"/>
    <property type="evidence" value="ECO:0007669"/>
    <property type="project" value="UniProtKB-KW"/>
</dbReference>
<dbReference type="HOGENOM" id="CLU_120446_0_0_3"/>
<keyword evidence="4" id="KW-1185">Reference proteome</keyword>
<dbReference type="AlphaFoldDB" id="B4VW72"/>
<feature type="domain" description="CAAX prenyl protease 2/Lysostaphin resistance protein A-like" evidence="2">
    <location>
        <begin position="62"/>
        <end position="162"/>
    </location>
</feature>
<dbReference type="Proteomes" id="UP000003835">
    <property type="component" value="Unassembled WGS sequence"/>
</dbReference>
<protein>
    <submittedName>
        <fullName evidence="3">CAAX amino terminal protease family</fullName>
    </submittedName>
</protein>
<keyword evidence="3" id="KW-0378">Hydrolase</keyword>
<keyword evidence="1" id="KW-0812">Transmembrane</keyword>
<evidence type="ECO:0000259" key="2">
    <source>
        <dbReference type="Pfam" id="PF02517"/>
    </source>
</evidence>
<dbReference type="OrthoDB" id="5141003at2"/>
<proteinExistence type="predicted"/>
<dbReference type="GO" id="GO:0080120">
    <property type="term" value="P:CAAX-box protein maturation"/>
    <property type="evidence" value="ECO:0007669"/>
    <property type="project" value="UniProtKB-ARBA"/>
</dbReference>
<gene>
    <name evidence="3" type="ORF">MC7420_5906</name>
</gene>
<evidence type="ECO:0000313" key="3">
    <source>
        <dbReference type="EMBL" id="EDX74026.1"/>
    </source>
</evidence>
<organism evidence="3 4">
    <name type="scientific">Coleofasciculus chthonoplastes PCC 7420</name>
    <dbReference type="NCBI Taxonomy" id="118168"/>
    <lineage>
        <taxon>Bacteria</taxon>
        <taxon>Bacillati</taxon>
        <taxon>Cyanobacteriota</taxon>
        <taxon>Cyanophyceae</taxon>
        <taxon>Coleofasciculales</taxon>
        <taxon>Coleofasciculaceae</taxon>
        <taxon>Coleofasciculus</taxon>
    </lineage>
</organism>
<feature type="transmembrane region" description="Helical" evidence="1">
    <location>
        <begin position="98"/>
        <end position="119"/>
    </location>
</feature>
<dbReference type="eggNOG" id="COG4449">
    <property type="taxonomic scope" value="Bacteria"/>
</dbReference>